<reference evidence="2" key="3">
    <citation type="submission" date="2018-05" db="EMBL/GenBank/DDBJ databases">
        <authorList>
            <person name="Lanie J.A."/>
            <person name="Ng W.-L."/>
            <person name="Kazmierczak K.M."/>
            <person name="Andrzejewski T.M."/>
            <person name="Davidsen T.M."/>
            <person name="Wayne K.J."/>
            <person name="Tettelin H."/>
            <person name="Glass J.I."/>
            <person name="Rusch D."/>
            <person name="Podicherti R."/>
            <person name="Tsui H.-C.T."/>
            <person name="Winkler M.E."/>
        </authorList>
    </citation>
    <scope>NUCLEOTIDE SEQUENCE</scope>
    <source>
        <strain evidence="2">Lactococcus lactis</strain>
    </source>
</reference>
<proteinExistence type="predicted"/>
<gene>
    <name evidence="2" type="ORF">AMHIJAGA_01422</name>
</gene>
<reference evidence="3" key="2">
    <citation type="submission" date="2018-05" db="EMBL/GenBank/DDBJ databases">
        <authorList>
            <person name="Duru I."/>
        </authorList>
    </citation>
    <scope>NUCLEOTIDE SEQUENCE [LARGE SCALE GENOMIC DNA]</scope>
</reference>
<evidence type="ECO:0000313" key="3">
    <source>
        <dbReference type="Proteomes" id="UP000279235"/>
    </source>
</evidence>
<dbReference type="AlphaFoldDB" id="A0A2X0R1Q0"/>
<protein>
    <submittedName>
        <fullName evidence="2">Uncharacterized protein</fullName>
    </submittedName>
</protein>
<sequence length="32" mass="3615">MKNKETSEKLNLTEIASTTRFTNDLDLVVSDT</sequence>
<reference evidence="1" key="1">
    <citation type="submission" date="2018-01" db="EMBL/GenBank/DDBJ databases">
        <authorList>
            <person name="Gaut B.S."/>
            <person name="Morton B.R."/>
            <person name="Clegg M.T."/>
            <person name="Duvall M.R."/>
        </authorList>
    </citation>
    <scope>NUCLEOTIDE SEQUENCE</scope>
    <source>
        <strain evidence="1">Lactococcus lactis</strain>
    </source>
</reference>
<accession>A0A2X0R1Q0</accession>
<organism evidence="2 3">
    <name type="scientific">Lactococcus lactis</name>
    <dbReference type="NCBI Taxonomy" id="1358"/>
    <lineage>
        <taxon>Bacteria</taxon>
        <taxon>Bacillati</taxon>
        <taxon>Bacillota</taxon>
        <taxon>Bacilli</taxon>
        <taxon>Lactobacillales</taxon>
        <taxon>Streptococcaceae</taxon>
        <taxon>Lactococcus</taxon>
    </lineage>
</organism>
<evidence type="ECO:0000313" key="1">
    <source>
        <dbReference type="EMBL" id="SPB25961.1"/>
    </source>
</evidence>
<name>A0A2X0R1Q0_9LACT</name>
<dbReference type="EMBL" id="OGTW01000062">
    <property type="protein sequence ID" value="SPB25961.1"/>
    <property type="molecule type" value="Genomic_DNA"/>
</dbReference>
<dbReference type="Proteomes" id="UP000279235">
    <property type="component" value="Unassembled WGS sequence"/>
</dbReference>
<dbReference type="EMBL" id="OGTW02000062">
    <property type="protein sequence ID" value="SPS11488.1"/>
    <property type="molecule type" value="Genomic_DNA"/>
</dbReference>
<evidence type="ECO:0000313" key="2">
    <source>
        <dbReference type="EMBL" id="SPS11488.1"/>
    </source>
</evidence>